<evidence type="ECO:0000256" key="11">
    <source>
        <dbReference type="ARBA" id="ARBA00022777"/>
    </source>
</evidence>
<keyword evidence="13" id="KW-0832">Ubl conjugation</keyword>
<dbReference type="InterPro" id="IPR011009">
    <property type="entry name" value="Kinase-like_dom_sf"/>
</dbReference>
<keyword evidence="5" id="KW-0433">Leucine-rich repeat</keyword>
<keyword evidence="8" id="KW-0732">Signal</keyword>
<accession>A0A438KAG1</accession>
<evidence type="ECO:0000256" key="9">
    <source>
        <dbReference type="ARBA" id="ARBA00022737"/>
    </source>
</evidence>
<dbReference type="SMART" id="SM00369">
    <property type="entry name" value="LRR_TYP"/>
    <property type="match status" value="4"/>
</dbReference>
<keyword evidence="12 21" id="KW-0067">ATP-binding</keyword>
<dbReference type="EC" id="2.7.11.1" evidence="2"/>
<dbReference type="GO" id="GO:0010082">
    <property type="term" value="P:regulation of root meristem growth"/>
    <property type="evidence" value="ECO:0007669"/>
    <property type="project" value="UniProtKB-ARBA"/>
</dbReference>
<keyword evidence="4" id="KW-0597">Phosphoprotein</keyword>
<dbReference type="PANTHER" id="PTHR48005:SF95">
    <property type="entry name" value="PROTEIN KINASE DOMAIN-CONTAINING PROTEIN"/>
    <property type="match status" value="1"/>
</dbReference>
<keyword evidence="16" id="KW-1015">Disulfide bond</keyword>
<evidence type="ECO:0000256" key="4">
    <source>
        <dbReference type="ARBA" id="ARBA00022553"/>
    </source>
</evidence>
<proteinExistence type="predicted"/>
<feature type="binding site" evidence="21">
    <location>
        <position position="276"/>
    </location>
    <ligand>
        <name>ATP</name>
        <dbReference type="ChEBI" id="CHEBI:30616"/>
    </ligand>
</feature>
<evidence type="ECO:0000313" key="23">
    <source>
        <dbReference type="EMBL" id="RVX18182.1"/>
    </source>
</evidence>
<evidence type="ECO:0000256" key="14">
    <source>
        <dbReference type="ARBA" id="ARBA00022989"/>
    </source>
</evidence>
<feature type="domain" description="Protein kinase" evidence="22">
    <location>
        <begin position="247"/>
        <end position="517"/>
    </location>
</feature>
<evidence type="ECO:0000256" key="13">
    <source>
        <dbReference type="ARBA" id="ARBA00022843"/>
    </source>
</evidence>
<dbReference type="PANTHER" id="PTHR48005">
    <property type="entry name" value="LEUCINE RICH REPEAT KINASE 2"/>
    <property type="match status" value="1"/>
</dbReference>
<dbReference type="Gene3D" id="1.10.510.10">
    <property type="entry name" value="Transferase(Phosphotransferase) domain 1"/>
    <property type="match status" value="1"/>
</dbReference>
<evidence type="ECO:0000256" key="19">
    <source>
        <dbReference type="ARBA" id="ARBA00047899"/>
    </source>
</evidence>
<dbReference type="GO" id="GO:0010074">
    <property type="term" value="P:maintenance of meristem identity"/>
    <property type="evidence" value="ECO:0007669"/>
    <property type="project" value="UniProtKB-ARBA"/>
</dbReference>
<dbReference type="FunFam" id="3.80.10.10:FF:000221">
    <property type="entry name" value="Leucine-rich repeat receptor-like protein kinase PXL1"/>
    <property type="match status" value="1"/>
</dbReference>
<dbReference type="Gene3D" id="3.80.10.10">
    <property type="entry name" value="Ribonuclease Inhibitor"/>
    <property type="match status" value="2"/>
</dbReference>
<keyword evidence="3" id="KW-0723">Serine/threonine-protein kinase</keyword>
<evidence type="ECO:0000256" key="21">
    <source>
        <dbReference type="PROSITE-ProRule" id="PRU10141"/>
    </source>
</evidence>
<dbReference type="EMBL" id="QGNW01000012">
    <property type="protein sequence ID" value="RVX18182.1"/>
    <property type="molecule type" value="Genomic_DNA"/>
</dbReference>
<keyword evidence="14" id="KW-1133">Transmembrane helix</keyword>
<evidence type="ECO:0000313" key="24">
    <source>
        <dbReference type="Proteomes" id="UP000288805"/>
    </source>
</evidence>
<dbReference type="Pfam" id="PF13855">
    <property type="entry name" value="LRR_8"/>
    <property type="match status" value="1"/>
</dbReference>
<dbReference type="SUPFAM" id="SSF52058">
    <property type="entry name" value="L domain-like"/>
    <property type="match status" value="1"/>
</dbReference>
<evidence type="ECO:0000256" key="18">
    <source>
        <dbReference type="ARBA" id="ARBA00023180"/>
    </source>
</evidence>
<evidence type="ECO:0000256" key="10">
    <source>
        <dbReference type="ARBA" id="ARBA00022741"/>
    </source>
</evidence>
<dbReference type="InterPro" id="IPR017441">
    <property type="entry name" value="Protein_kinase_ATP_BS"/>
</dbReference>
<dbReference type="Gene3D" id="3.30.200.20">
    <property type="entry name" value="Phosphorylase Kinase, domain 1"/>
    <property type="match status" value="1"/>
</dbReference>
<evidence type="ECO:0000256" key="5">
    <source>
        <dbReference type="ARBA" id="ARBA00022614"/>
    </source>
</evidence>
<dbReference type="Pfam" id="PF00560">
    <property type="entry name" value="LRR_1"/>
    <property type="match status" value="4"/>
</dbReference>
<keyword evidence="7" id="KW-0812">Transmembrane</keyword>
<dbReference type="GO" id="GO:0005524">
    <property type="term" value="F:ATP binding"/>
    <property type="evidence" value="ECO:0007669"/>
    <property type="project" value="UniProtKB-UniRule"/>
</dbReference>
<comment type="subcellular location">
    <subcellularLocation>
        <location evidence="1">Membrane</location>
        <topology evidence="1">Single-pass type I membrane protein</topology>
    </subcellularLocation>
</comment>
<dbReference type="GO" id="GO:0016020">
    <property type="term" value="C:membrane"/>
    <property type="evidence" value="ECO:0007669"/>
    <property type="project" value="UniProtKB-SubCell"/>
</dbReference>
<evidence type="ECO:0000256" key="17">
    <source>
        <dbReference type="ARBA" id="ARBA00023170"/>
    </source>
</evidence>
<evidence type="ECO:0000256" key="8">
    <source>
        <dbReference type="ARBA" id="ARBA00022729"/>
    </source>
</evidence>
<dbReference type="FunFam" id="1.10.510.10:FF:000445">
    <property type="entry name" value="MDIS1-interacting receptor like kinase 2"/>
    <property type="match status" value="1"/>
</dbReference>
<keyword evidence="9" id="KW-0677">Repeat</keyword>
<dbReference type="PROSITE" id="PS50011">
    <property type="entry name" value="PROTEIN_KINASE_DOM"/>
    <property type="match status" value="1"/>
</dbReference>
<dbReference type="GO" id="GO:0004674">
    <property type="term" value="F:protein serine/threonine kinase activity"/>
    <property type="evidence" value="ECO:0007669"/>
    <property type="project" value="UniProtKB-KW"/>
</dbReference>
<keyword evidence="17 23" id="KW-0675">Receptor</keyword>
<evidence type="ECO:0000256" key="20">
    <source>
        <dbReference type="ARBA" id="ARBA00048679"/>
    </source>
</evidence>
<evidence type="ECO:0000256" key="1">
    <source>
        <dbReference type="ARBA" id="ARBA00004479"/>
    </source>
</evidence>
<evidence type="ECO:0000256" key="6">
    <source>
        <dbReference type="ARBA" id="ARBA00022679"/>
    </source>
</evidence>
<dbReference type="InterPro" id="IPR008266">
    <property type="entry name" value="Tyr_kinase_AS"/>
</dbReference>
<dbReference type="PROSITE" id="PS00107">
    <property type="entry name" value="PROTEIN_KINASE_ATP"/>
    <property type="match status" value="1"/>
</dbReference>
<comment type="catalytic activity">
    <reaction evidence="20">
        <text>L-seryl-[protein] + ATP = O-phospho-L-seryl-[protein] + ADP + H(+)</text>
        <dbReference type="Rhea" id="RHEA:17989"/>
        <dbReference type="Rhea" id="RHEA-COMP:9863"/>
        <dbReference type="Rhea" id="RHEA-COMP:11604"/>
        <dbReference type="ChEBI" id="CHEBI:15378"/>
        <dbReference type="ChEBI" id="CHEBI:29999"/>
        <dbReference type="ChEBI" id="CHEBI:30616"/>
        <dbReference type="ChEBI" id="CHEBI:83421"/>
        <dbReference type="ChEBI" id="CHEBI:456216"/>
        <dbReference type="EC" id="2.7.11.1"/>
    </reaction>
</comment>
<keyword evidence="6" id="KW-0808">Transferase</keyword>
<dbReference type="Proteomes" id="UP000288805">
    <property type="component" value="Unassembled WGS sequence"/>
</dbReference>
<keyword evidence="18" id="KW-0325">Glycoprotein</keyword>
<evidence type="ECO:0000256" key="3">
    <source>
        <dbReference type="ARBA" id="ARBA00022527"/>
    </source>
</evidence>
<evidence type="ECO:0000256" key="7">
    <source>
        <dbReference type="ARBA" id="ARBA00022692"/>
    </source>
</evidence>
<name>A0A438KAG1_VITVI</name>
<gene>
    <name evidence="23" type="primary">MIK2_51</name>
    <name evidence="23" type="ORF">CK203_004257</name>
</gene>
<comment type="catalytic activity">
    <reaction evidence="19">
        <text>L-threonyl-[protein] + ATP = O-phospho-L-threonyl-[protein] + ADP + H(+)</text>
        <dbReference type="Rhea" id="RHEA:46608"/>
        <dbReference type="Rhea" id="RHEA-COMP:11060"/>
        <dbReference type="Rhea" id="RHEA-COMP:11605"/>
        <dbReference type="ChEBI" id="CHEBI:15378"/>
        <dbReference type="ChEBI" id="CHEBI:30013"/>
        <dbReference type="ChEBI" id="CHEBI:30616"/>
        <dbReference type="ChEBI" id="CHEBI:61977"/>
        <dbReference type="ChEBI" id="CHEBI:456216"/>
        <dbReference type="EC" id="2.7.11.1"/>
    </reaction>
</comment>
<organism evidence="23 24">
    <name type="scientific">Vitis vinifera</name>
    <name type="common">Grape</name>
    <dbReference type="NCBI Taxonomy" id="29760"/>
    <lineage>
        <taxon>Eukaryota</taxon>
        <taxon>Viridiplantae</taxon>
        <taxon>Streptophyta</taxon>
        <taxon>Embryophyta</taxon>
        <taxon>Tracheophyta</taxon>
        <taxon>Spermatophyta</taxon>
        <taxon>Magnoliopsida</taxon>
        <taxon>eudicotyledons</taxon>
        <taxon>Gunneridae</taxon>
        <taxon>Pentapetalae</taxon>
        <taxon>rosids</taxon>
        <taxon>Vitales</taxon>
        <taxon>Vitaceae</taxon>
        <taxon>Viteae</taxon>
        <taxon>Vitis</taxon>
    </lineage>
</organism>
<evidence type="ECO:0000256" key="15">
    <source>
        <dbReference type="ARBA" id="ARBA00023136"/>
    </source>
</evidence>
<comment type="caution">
    <text evidence="23">The sequence shown here is derived from an EMBL/GenBank/DDBJ whole genome shotgun (WGS) entry which is preliminary data.</text>
</comment>
<keyword evidence="10 21" id="KW-0547">Nucleotide-binding</keyword>
<evidence type="ECO:0000256" key="12">
    <source>
        <dbReference type="ARBA" id="ARBA00022840"/>
    </source>
</evidence>
<dbReference type="InterPro" id="IPR001611">
    <property type="entry name" value="Leu-rich_rpt"/>
</dbReference>
<dbReference type="FunFam" id="3.30.200.20:FF:000309">
    <property type="entry name" value="Leucine-rich repeat receptor protein kinase MSP1"/>
    <property type="match status" value="1"/>
</dbReference>
<dbReference type="PROSITE" id="PS00109">
    <property type="entry name" value="PROTEIN_KINASE_TYR"/>
    <property type="match status" value="1"/>
</dbReference>
<dbReference type="InterPro" id="IPR000719">
    <property type="entry name" value="Prot_kinase_dom"/>
</dbReference>
<evidence type="ECO:0000256" key="16">
    <source>
        <dbReference type="ARBA" id="ARBA00023157"/>
    </source>
</evidence>
<sequence>MNKLSGPIPPQIGFLSKLKYLDLSTNQFSGRIPSEMGLLTNLEVLHLVENQLNGSIPHEIGQLKSLCDLSLYTNKLEGSIPASLGNLSNLTYLYLDENKLSGLIPPKMGNLTKLVELCLNANNLTGPIPSTLGNLKSLTLLRLYNNQLSGPIPTEIGNLKHLQNLSLSSNYLSGPIPMSLGDLSGLKSLQLFDNQLSGPIGISLISQGRRNAKMEKAGDVQTENLFSISTFDGRTTYEAIIEATKDFDPMYCIGEGGHGSVYKAELPSGNIVAVKKLHRFDIDMAHQKDFVNEIRALTEIKHRNIVKLLGFCSHSRHSFLVYEYLERGSLGTILSKELQAKEVGWGTRVNIIKGVAHALSYLHHDCVPPIVHRDISSNNVLLDSKYEAHVSDFGTAKFLKLDSSNWSTLAGTYGYVAPELAYTMKVTEKCDVYSFGVLALEVMRGRHPGDLISSLSASPGKDNVVLKDVLDPRLPPPTLRDEAEVMSVIQLATACLNGSPQSRPTMQMVSQMLSQRI</sequence>
<reference evidence="23 24" key="1">
    <citation type="journal article" date="2018" name="PLoS Genet.">
        <title>Population sequencing reveals clonal diversity and ancestral inbreeding in the grapevine cultivar Chardonnay.</title>
        <authorList>
            <person name="Roach M.J."/>
            <person name="Johnson D.L."/>
            <person name="Bohlmann J."/>
            <person name="van Vuuren H.J."/>
            <person name="Jones S.J."/>
            <person name="Pretorius I.S."/>
            <person name="Schmidt S.A."/>
            <person name="Borneman A.R."/>
        </authorList>
    </citation>
    <scope>NUCLEOTIDE SEQUENCE [LARGE SCALE GENOMIC DNA]</scope>
    <source>
        <strain evidence="24">cv. Chardonnay</strain>
        <tissue evidence="23">Leaf</tissue>
    </source>
</reference>
<dbReference type="FunFam" id="3.80.10.10:FF:000775">
    <property type="entry name" value="Predicted protein"/>
    <property type="match status" value="1"/>
</dbReference>
<evidence type="ECO:0000256" key="2">
    <source>
        <dbReference type="ARBA" id="ARBA00012513"/>
    </source>
</evidence>
<dbReference type="InterPro" id="IPR032675">
    <property type="entry name" value="LRR_dom_sf"/>
</dbReference>
<keyword evidence="15" id="KW-0472">Membrane</keyword>
<evidence type="ECO:0000259" key="22">
    <source>
        <dbReference type="PROSITE" id="PS50011"/>
    </source>
</evidence>
<protein>
    <recommendedName>
        <fullName evidence="2">non-specific serine/threonine protein kinase</fullName>
        <ecNumber evidence="2">2.7.11.1</ecNumber>
    </recommendedName>
</protein>
<dbReference type="Pfam" id="PF00069">
    <property type="entry name" value="Pkinase"/>
    <property type="match status" value="1"/>
</dbReference>
<dbReference type="AlphaFoldDB" id="A0A438KAG1"/>
<dbReference type="SUPFAM" id="SSF56112">
    <property type="entry name" value="Protein kinase-like (PK-like)"/>
    <property type="match status" value="1"/>
</dbReference>
<dbReference type="InterPro" id="IPR051420">
    <property type="entry name" value="Ser_Thr_Kinases_DiverseReg"/>
</dbReference>
<keyword evidence="11 23" id="KW-0418">Kinase</keyword>
<dbReference type="InterPro" id="IPR003591">
    <property type="entry name" value="Leu-rich_rpt_typical-subtyp"/>
</dbReference>